<keyword evidence="1" id="KW-1133">Transmembrane helix</keyword>
<dbReference type="AlphaFoldDB" id="A0A0C2WKQ3"/>
<organism evidence="2 3">
    <name type="scientific">Amanita muscaria (strain Koide BX008)</name>
    <dbReference type="NCBI Taxonomy" id="946122"/>
    <lineage>
        <taxon>Eukaryota</taxon>
        <taxon>Fungi</taxon>
        <taxon>Dikarya</taxon>
        <taxon>Basidiomycota</taxon>
        <taxon>Agaricomycotina</taxon>
        <taxon>Agaricomycetes</taxon>
        <taxon>Agaricomycetidae</taxon>
        <taxon>Agaricales</taxon>
        <taxon>Pluteineae</taxon>
        <taxon>Amanitaceae</taxon>
        <taxon>Amanita</taxon>
    </lineage>
</organism>
<dbReference type="HOGENOM" id="CLU_044614_1_1_1"/>
<sequence>MILDIQLAFLVAAIVQAFLYGLYLVSLAHALRWLLYEEEGWSLRRRSKVNWPLSIITIILFVFSTTDVAFIISRLLTFSDASGEHLSGELITKQFNIASLAIENATLLITDAVLIIRCWTVYQRSGRVVSLPIMLWLANLACMILWLVTYTTFVLGATTPEPQITPRSFQVLYCCHFATNLYATSAILYRLWSVARENNSRASILFRVCRIVATTGILYTCTSLSLVVTTFYIDLNRPGYLLCDAINFSVAGITFNLLQIRVGQLRAEVKTCDHESASGTRGSVLLSTVQFNVAANDHSLDSTNTLQRNQTDTKTEEK</sequence>
<name>A0A0C2WKQ3_AMAMK</name>
<evidence type="ECO:0000313" key="2">
    <source>
        <dbReference type="EMBL" id="KIL57261.1"/>
    </source>
</evidence>
<feature type="transmembrane region" description="Helical" evidence="1">
    <location>
        <begin position="170"/>
        <end position="192"/>
    </location>
</feature>
<keyword evidence="1" id="KW-0812">Transmembrane</keyword>
<evidence type="ECO:0000313" key="3">
    <source>
        <dbReference type="Proteomes" id="UP000054549"/>
    </source>
</evidence>
<accession>A0A0C2WKQ3</accession>
<feature type="transmembrane region" description="Helical" evidence="1">
    <location>
        <begin position="6"/>
        <end position="31"/>
    </location>
</feature>
<evidence type="ECO:0000256" key="1">
    <source>
        <dbReference type="SAM" id="Phobius"/>
    </source>
</evidence>
<feature type="transmembrane region" description="Helical" evidence="1">
    <location>
        <begin position="239"/>
        <end position="258"/>
    </location>
</feature>
<dbReference type="OrthoDB" id="3357408at2759"/>
<reference evidence="2 3" key="1">
    <citation type="submission" date="2014-04" db="EMBL/GenBank/DDBJ databases">
        <title>Evolutionary Origins and Diversification of the Mycorrhizal Mutualists.</title>
        <authorList>
            <consortium name="DOE Joint Genome Institute"/>
            <consortium name="Mycorrhizal Genomics Consortium"/>
            <person name="Kohler A."/>
            <person name="Kuo A."/>
            <person name="Nagy L.G."/>
            <person name="Floudas D."/>
            <person name="Copeland A."/>
            <person name="Barry K.W."/>
            <person name="Cichocki N."/>
            <person name="Veneault-Fourrey C."/>
            <person name="LaButti K."/>
            <person name="Lindquist E.A."/>
            <person name="Lipzen A."/>
            <person name="Lundell T."/>
            <person name="Morin E."/>
            <person name="Murat C."/>
            <person name="Riley R."/>
            <person name="Ohm R."/>
            <person name="Sun H."/>
            <person name="Tunlid A."/>
            <person name="Henrissat B."/>
            <person name="Grigoriev I.V."/>
            <person name="Hibbett D.S."/>
            <person name="Martin F."/>
        </authorList>
    </citation>
    <scope>NUCLEOTIDE SEQUENCE [LARGE SCALE GENOMIC DNA]</scope>
    <source>
        <strain evidence="2 3">Koide BX008</strain>
    </source>
</reference>
<dbReference type="Proteomes" id="UP000054549">
    <property type="component" value="Unassembled WGS sequence"/>
</dbReference>
<protein>
    <submittedName>
        <fullName evidence="2">Uncharacterized protein</fullName>
    </submittedName>
</protein>
<proteinExistence type="predicted"/>
<dbReference type="EMBL" id="KN818376">
    <property type="protein sequence ID" value="KIL57261.1"/>
    <property type="molecule type" value="Genomic_DNA"/>
</dbReference>
<feature type="transmembrane region" description="Helical" evidence="1">
    <location>
        <begin position="51"/>
        <end position="75"/>
    </location>
</feature>
<feature type="transmembrane region" description="Helical" evidence="1">
    <location>
        <begin position="128"/>
        <end position="150"/>
    </location>
</feature>
<keyword evidence="3" id="KW-1185">Reference proteome</keyword>
<keyword evidence="1" id="KW-0472">Membrane</keyword>
<feature type="transmembrane region" description="Helical" evidence="1">
    <location>
        <begin position="204"/>
        <end position="233"/>
    </location>
</feature>
<gene>
    <name evidence="2" type="ORF">M378DRAFT_16366</name>
</gene>
<feature type="transmembrane region" description="Helical" evidence="1">
    <location>
        <begin position="95"/>
        <end position="116"/>
    </location>
</feature>
<dbReference type="InParanoid" id="A0A0C2WKQ3"/>